<dbReference type="Pfam" id="PF22590">
    <property type="entry name" value="Cas3-like_C_2"/>
    <property type="match status" value="1"/>
</dbReference>
<dbReference type="SUPFAM" id="SSF109604">
    <property type="entry name" value="HD-domain/PDEase-like"/>
    <property type="match status" value="1"/>
</dbReference>
<keyword evidence="5" id="KW-0547">Nucleotide-binding</keyword>
<evidence type="ECO:0000256" key="2">
    <source>
        <dbReference type="ARBA" id="ARBA00009046"/>
    </source>
</evidence>
<evidence type="ECO:0000313" key="13">
    <source>
        <dbReference type="Proteomes" id="UP001596528"/>
    </source>
</evidence>
<feature type="domain" description="HD Cas3-type" evidence="11">
    <location>
        <begin position="11"/>
        <end position="174"/>
    </location>
</feature>
<dbReference type="Pfam" id="PF00270">
    <property type="entry name" value="DEAD"/>
    <property type="match status" value="1"/>
</dbReference>
<evidence type="ECO:0000259" key="10">
    <source>
        <dbReference type="PROSITE" id="PS51192"/>
    </source>
</evidence>
<evidence type="ECO:0000256" key="4">
    <source>
        <dbReference type="ARBA" id="ARBA00022723"/>
    </source>
</evidence>
<keyword evidence="8" id="KW-0067">ATP-binding</keyword>
<dbReference type="Proteomes" id="UP001596528">
    <property type="component" value="Unassembled WGS sequence"/>
</dbReference>
<evidence type="ECO:0000256" key="3">
    <source>
        <dbReference type="ARBA" id="ARBA00022722"/>
    </source>
</evidence>
<keyword evidence="9" id="KW-0051">Antiviral defense</keyword>
<dbReference type="CDD" id="cd17930">
    <property type="entry name" value="DEXHc_cas3"/>
    <property type="match status" value="1"/>
</dbReference>
<dbReference type="InterPro" id="IPR011545">
    <property type="entry name" value="DEAD/DEAH_box_helicase_dom"/>
</dbReference>
<keyword evidence="4" id="KW-0479">Metal-binding</keyword>
<dbReference type="PROSITE" id="PS51192">
    <property type="entry name" value="HELICASE_ATP_BIND_1"/>
    <property type="match status" value="1"/>
</dbReference>
<dbReference type="EMBL" id="JBHTGQ010000003">
    <property type="protein sequence ID" value="MFC7748831.1"/>
    <property type="molecule type" value="Genomic_DNA"/>
</dbReference>
<organism evidence="12 13">
    <name type="scientific">Paenibacillus thermoaerophilus</name>
    <dbReference type="NCBI Taxonomy" id="1215385"/>
    <lineage>
        <taxon>Bacteria</taxon>
        <taxon>Bacillati</taxon>
        <taxon>Bacillota</taxon>
        <taxon>Bacilli</taxon>
        <taxon>Bacillales</taxon>
        <taxon>Paenibacillaceae</taxon>
        <taxon>Paenibacillus</taxon>
    </lineage>
</organism>
<keyword evidence="13" id="KW-1185">Reference proteome</keyword>
<dbReference type="PANTHER" id="PTHR24031">
    <property type="entry name" value="RNA HELICASE"/>
    <property type="match status" value="1"/>
</dbReference>
<name>A0ABW2UY53_9BACL</name>
<evidence type="ECO:0000259" key="11">
    <source>
        <dbReference type="PROSITE" id="PS51643"/>
    </source>
</evidence>
<proteinExistence type="inferred from homology"/>
<dbReference type="SUPFAM" id="SSF52540">
    <property type="entry name" value="P-loop containing nucleoside triphosphate hydrolases"/>
    <property type="match status" value="1"/>
</dbReference>
<evidence type="ECO:0000256" key="8">
    <source>
        <dbReference type="ARBA" id="ARBA00022840"/>
    </source>
</evidence>
<dbReference type="CDD" id="cd09641">
    <property type="entry name" value="Cas3''_I"/>
    <property type="match status" value="1"/>
</dbReference>
<comment type="similarity">
    <text evidence="2">In the central section; belongs to the CRISPR-associated helicase Cas3 family.</text>
</comment>
<dbReference type="InterPro" id="IPR014001">
    <property type="entry name" value="Helicase_ATP-bd"/>
</dbReference>
<sequence>MYYAHRTDSSDKSGWQKLTDHLQNVSAKTSEFASVFGAGKWGAIAGLLHDAGKFSKAFQRRLNGSPEPVDHATAGAQYIDKAWNQAKIARILAYIIAGHHAGLADFGSDASDERTLSRRLLKSVEPFKEALEEHLKIGPLYPLPLPIKPGVDPGLQLSLFTRMLFSCLIDADSIDTELYADRSRAELRGNTPLLVDLFDRYRHYMENRFANPEGFINIIRSELLTECLSKADAAPGLFTLTLPTGSGKTLISLGFALRHAVRHNLRRIVYVIPYTSIIEQNARVFREAVGADTVLEHHSNVQHEIEEDLEEADELYKWKKKRMLAEENWDYPIIVTTNVQFFESLFANKRSRCRKLHNLANSVIILDEAQMMNGELLKPSLYALEELSRNYGATIVFSTATQPNLQALFPKPVKIEEIVADVPKRFEQFKRVRLESMGLTNYDRIAELMSGDPQALCIVNTRKAARELFEKMRLLVAPEALFHLSARMCPRHREAKLKEIRGRLERDLPCVLISTQLIECGVDVDFPIVYRELAGLDSIAQAAGRCNRNGNRPVCTVFVFETDETPRQGWFGITAGAAQTILRRYPEDPLSLAAIGDYFKELYFYQTLAQDKTDKHNILGLLNEQVREFAFPFETVAQRFQLIETAAKPVIVEYDEAAREALEALRHADRIGTILRKLQPYVVQLYPQEFAAFRHAGEILEVRENVFALSSPERWYDREIGVKPFTQENHLQEIYIF</sequence>
<dbReference type="InterPro" id="IPR038257">
    <property type="entry name" value="CRISPR-assoc_Cas3_HD_sf"/>
</dbReference>
<evidence type="ECO:0000313" key="12">
    <source>
        <dbReference type="EMBL" id="MFC7748831.1"/>
    </source>
</evidence>
<dbReference type="NCBIfam" id="TIGR01587">
    <property type="entry name" value="cas3_core"/>
    <property type="match status" value="1"/>
</dbReference>
<keyword evidence="6" id="KW-0378">Hydrolase</keyword>
<dbReference type="NCBIfam" id="TIGR01596">
    <property type="entry name" value="cas3_HD"/>
    <property type="match status" value="1"/>
</dbReference>
<gene>
    <name evidence="12" type="primary">cas3</name>
    <name evidence="12" type="ORF">ACFQWB_02580</name>
</gene>
<dbReference type="InterPro" id="IPR027417">
    <property type="entry name" value="P-loop_NTPase"/>
</dbReference>
<dbReference type="InterPro" id="IPR054712">
    <property type="entry name" value="Cas3-like_dom"/>
</dbReference>
<dbReference type="InterPro" id="IPR006474">
    <property type="entry name" value="Helicase_Cas3_CRISPR-ass_core"/>
</dbReference>
<dbReference type="SMART" id="SM00487">
    <property type="entry name" value="DEXDc"/>
    <property type="match status" value="1"/>
</dbReference>
<keyword evidence="7" id="KW-0347">Helicase</keyword>
<dbReference type="RefSeq" id="WP_138790538.1">
    <property type="nucleotide sequence ID" value="NZ_JBHTGQ010000003.1"/>
</dbReference>
<evidence type="ECO:0000256" key="1">
    <source>
        <dbReference type="ARBA" id="ARBA00006847"/>
    </source>
</evidence>
<dbReference type="InterPro" id="IPR006483">
    <property type="entry name" value="CRISPR-assoc_Cas3_HD"/>
</dbReference>
<comment type="caution">
    <text evidence="12">The sequence shown here is derived from an EMBL/GenBank/DDBJ whole genome shotgun (WGS) entry which is preliminary data.</text>
</comment>
<reference evidence="13" key="1">
    <citation type="journal article" date="2019" name="Int. J. Syst. Evol. Microbiol.">
        <title>The Global Catalogue of Microorganisms (GCM) 10K type strain sequencing project: providing services to taxonomists for standard genome sequencing and annotation.</title>
        <authorList>
            <consortium name="The Broad Institute Genomics Platform"/>
            <consortium name="The Broad Institute Genome Sequencing Center for Infectious Disease"/>
            <person name="Wu L."/>
            <person name="Ma J."/>
        </authorList>
    </citation>
    <scope>NUCLEOTIDE SEQUENCE [LARGE SCALE GENOMIC DNA]</scope>
    <source>
        <strain evidence="13">JCM 18657</strain>
    </source>
</reference>
<evidence type="ECO:0000256" key="7">
    <source>
        <dbReference type="ARBA" id="ARBA00022806"/>
    </source>
</evidence>
<keyword evidence="3" id="KW-0540">Nuclease</keyword>
<protein>
    <submittedName>
        <fullName evidence="12">CRISPR-associated helicase Cas3</fullName>
    </submittedName>
</protein>
<dbReference type="PROSITE" id="PS51643">
    <property type="entry name" value="HD_CAS3"/>
    <property type="match status" value="1"/>
</dbReference>
<accession>A0ABW2UY53</accession>
<evidence type="ECO:0000256" key="6">
    <source>
        <dbReference type="ARBA" id="ARBA00022801"/>
    </source>
</evidence>
<evidence type="ECO:0000256" key="5">
    <source>
        <dbReference type="ARBA" id="ARBA00022741"/>
    </source>
</evidence>
<feature type="domain" description="Helicase ATP-binding" evidence="10">
    <location>
        <begin position="229"/>
        <end position="420"/>
    </location>
</feature>
<evidence type="ECO:0000256" key="9">
    <source>
        <dbReference type="ARBA" id="ARBA00023118"/>
    </source>
</evidence>
<comment type="similarity">
    <text evidence="1">In the N-terminal section; belongs to the CRISPR-associated nuclease Cas3-HD family.</text>
</comment>
<dbReference type="Gene3D" id="1.10.3210.30">
    <property type="match status" value="1"/>
</dbReference>
<dbReference type="Gene3D" id="3.40.50.300">
    <property type="entry name" value="P-loop containing nucleotide triphosphate hydrolases"/>
    <property type="match status" value="2"/>
</dbReference>